<keyword evidence="3" id="KW-1185">Reference proteome</keyword>
<dbReference type="RefSeq" id="WP_165265165.1">
    <property type="nucleotide sequence ID" value="NZ_JAALLS010000001.1"/>
</dbReference>
<reference evidence="2 3" key="1">
    <citation type="submission" date="2020-02" db="EMBL/GenBank/DDBJ databases">
        <title>Aliifodinibius halophilus 2W32, complete genome.</title>
        <authorList>
            <person name="Li Y."/>
            <person name="Wu S."/>
        </authorList>
    </citation>
    <scope>NUCLEOTIDE SEQUENCE [LARGE SCALE GENOMIC DNA]</scope>
    <source>
        <strain evidence="2 3">2W32</strain>
    </source>
</reference>
<evidence type="ECO:0000259" key="1">
    <source>
        <dbReference type="Pfam" id="PF11141"/>
    </source>
</evidence>
<evidence type="ECO:0000313" key="3">
    <source>
        <dbReference type="Proteomes" id="UP000479132"/>
    </source>
</evidence>
<evidence type="ECO:0000313" key="2">
    <source>
        <dbReference type="EMBL" id="NGP86912.1"/>
    </source>
</evidence>
<dbReference type="EMBL" id="JAALLS010000001">
    <property type="protein sequence ID" value="NGP86912.1"/>
    <property type="molecule type" value="Genomic_DNA"/>
</dbReference>
<name>A0A6M1T932_9BACT</name>
<sequence length="130" mass="14719">MRPLKVILLLLLFSGSAGIIRAHHLRVPQITIAQEIQDRKPIKPDTSFSSNVGNVYCYTVIEGASDSTEVYHVWHYKDEEKAHIPLTVASQKWRTWSSKSILPSWTGPWRVEVEDSNGNVIAKKSFSISE</sequence>
<feature type="domain" description="DUF2914" evidence="1">
    <location>
        <begin position="68"/>
        <end position="128"/>
    </location>
</feature>
<accession>A0A6M1T932</accession>
<dbReference type="InterPro" id="IPR022606">
    <property type="entry name" value="DUF2914"/>
</dbReference>
<dbReference type="Pfam" id="PF11141">
    <property type="entry name" value="DUF2914"/>
    <property type="match status" value="1"/>
</dbReference>
<dbReference type="Proteomes" id="UP000479132">
    <property type="component" value="Unassembled WGS sequence"/>
</dbReference>
<organism evidence="2 3">
    <name type="scientific">Fodinibius halophilus</name>
    <dbReference type="NCBI Taxonomy" id="1736908"/>
    <lineage>
        <taxon>Bacteria</taxon>
        <taxon>Pseudomonadati</taxon>
        <taxon>Balneolota</taxon>
        <taxon>Balneolia</taxon>
        <taxon>Balneolales</taxon>
        <taxon>Balneolaceae</taxon>
        <taxon>Fodinibius</taxon>
    </lineage>
</organism>
<gene>
    <name evidence="2" type="ORF">G3569_00995</name>
</gene>
<proteinExistence type="predicted"/>
<dbReference type="AlphaFoldDB" id="A0A6M1T932"/>
<protein>
    <submittedName>
        <fullName evidence="2">DUF2914 domain-containing protein</fullName>
    </submittedName>
</protein>
<comment type="caution">
    <text evidence="2">The sequence shown here is derived from an EMBL/GenBank/DDBJ whole genome shotgun (WGS) entry which is preliminary data.</text>
</comment>